<keyword evidence="7" id="KW-0614">Plasmid</keyword>
<dbReference type="OrthoDB" id="7874789at2"/>
<feature type="transmembrane region" description="Helical" evidence="6">
    <location>
        <begin position="6"/>
        <end position="29"/>
    </location>
</feature>
<dbReference type="KEGG" id="azm:DM194_23245"/>
<feature type="transmembrane region" description="Helical" evidence="6">
    <location>
        <begin position="41"/>
        <end position="62"/>
    </location>
</feature>
<feature type="transmembrane region" description="Helical" evidence="6">
    <location>
        <begin position="74"/>
        <end position="92"/>
    </location>
</feature>
<keyword evidence="2" id="KW-1003">Cell membrane</keyword>
<keyword evidence="5 6" id="KW-0472">Membrane</keyword>
<protein>
    <submittedName>
        <fullName evidence="7">Lysine transporter LysE</fullName>
    </submittedName>
</protein>
<organism evidence="7 8">
    <name type="scientific">Azospirillum ramasamyi</name>
    <dbReference type="NCBI Taxonomy" id="682998"/>
    <lineage>
        <taxon>Bacteria</taxon>
        <taxon>Pseudomonadati</taxon>
        <taxon>Pseudomonadota</taxon>
        <taxon>Alphaproteobacteria</taxon>
        <taxon>Rhodospirillales</taxon>
        <taxon>Azospirillaceae</taxon>
        <taxon>Azospirillum</taxon>
    </lineage>
</organism>
<keyword evidence="4 6" id="KW-1133">Transmembrane helix</keyword>
<dbReference type="Proteomes" id="UP000249605">
    <property type="component" value="Plasmid unnamed3"/>
</dbReference>
<gene>
    <name evidence="7" type="ORF">DM194_23245</name>
</gene>
<dbReference type="Pfam" id="PF01810">
    <property type="entry name" value="LysE"/>
    <property type="match status" value="1"/>
</dbReference>
<evidence type="ECO:0000313" key="8">
    <source>
        <dbReference type="Proteomes" id="UP000249605"/>
    </source>
</evidence>
<evidence type="ECO:0000256" key="1">
    <source>
        <dbReference type="ARBA" id="ARBA00004651"/>
    </source>
</evidence>
<evidence type="ECO:0000313" key="7">
    <source>
        <dbReference type="EMBL" id="AWU97209.1"/>
    </source>
</evidence>
<dbReference type="PANTHER" id="PTHR30086:SF20">
    <property type="entry name" value="ARGININE EXPORTER PROTEIN ARGO-RELATED"/>
    <property type="match status" value="1"/>
</dbReference>
<dbReference type="GO" id="GO:0015171">
    <property type="term" value="F:amino acid transmembrane transporter activity"/>
    <property type="evidence" value="ECO:0007669"/>
    <property type="project" value="TreeGrafter"/>
</dbReference>
<evidence type="ECO:0000256" key="3">
    <source>
        <dbReference type="ARBA" id="ARBA00022692"/>
    </source>
</evidence>
<keyword evidence="8" id="KW-1185">Reference proteome</keyword>
<feature type="transmembrane region" description="Helical" evidence="6">
    <location>
        <begin position="186"/>
        <end position="210"/>
    </location>
</feature>
<geneLocation type="plasmid" evidence="7 8">
    <name>unnamed3</name>
</geneLocation>
<dbReference type="GO" id="GO:0005886">
    <property type="term" value="C:plasma membrane"/>
    <property type="evidence" value="ECO:0007669"/>
    <property type="project" value="UniProtKB-SubCell"/>
</dbReference>
<feature type="transmembrane region" description="Helical" evidence="6">
    <location>
        <begin position="152"/>
        <end position="174"/>
    </location>
</feature>
<proteinExistence type="predicted"/>
<dbReference type="InterPro" id="IPR001123">
    <property type="entry name" value="LeuE-type"/>
</dbReference>
<comment type="subcellular location">
    <subcellularLocation>
        <location evidence="1">Cell membrane</location>
        <topology evidence="1">Multi-pass membrane protein</topology>
    </subcellularLocation>
</comment>
<evidence type="ECO:0000256" key="4">
    <source>
        <dbReference type="ARBA" id="ARBA00022989"/>
    </source>
</evidence>
<name>A0A2U9SIP8_9PROT</name>
<accession>A0A2U9SIP8</accession>
<reference evidence="7 8" key="1">
    <citation type="submission" date="2018-06" db="EMBL/GenBank/DDBJ databases">
        <title>Complete genome sequencing of Azospirillum sp. M2T2B2.</title>
        <authorList>
            <person name="Heo J."/>
            <person name="Kim S.-J."/>
            <person name="Kwon S.-W."/>
            <person name="Anandham R."/>
        </authorList>
    </citation>
    <scope>NUCLEOTIDE SEQUENCE [LARGE SCALE GENOMIC DNA]</scope>
    <source>
        <strain evidence="7 8">M2T2B2</strain>
        <plasmid evidence="7 8">unnamed3</plasmid>
    </source>
</reference>
<dbReference type="AlphaFoldDB" id="A0A2U9SIP8"/>
<feature type="transmembrane region" description="Helical" evidence="6">
    <location>
        <begin position="113"/>
        <end position="140"/>
    </location>
</feature>
<keyword evidence="3 6" id="KW-0812">Transmembrane</keyword>
<evidence type="ECO:0000256" key="2">
    <source>
        <dbReference type="ARBA" id="ARBA00022475"/>
    </source>
</evidence>
<evidence type="ECO:0000256" key="5">
    <source>
        <dbReference type="ARBA" id="ARBA00023136"/>
    </source>
</evidence>
<dbReference type="PANTHER" id="PTHR30086">
    <property type="entry name" value="ARGININE EXPORTER PROTEIN ARGO"/>
    <property type="match status" value="1"/>
</dbReference>
<sequence>MEEIWVLLQGIVLGFAIAAPVGPIGLLCIRRTLHHGPLMGFFTGFGAAIADTFYGAIAAFGVSTALSFLRGHETAFQLVGGIFLLVVAVRTYRQHPSTQEQEAAPDTKSWFTGFMTGLSLTLTNPATIMAFIAIFAGFGLGGTLDRLEASTLVLGVFLGSSLWWLTLSMGVAAVRHRISDRALAMLNHCTGLALGAFGLWALGMAATGIAGA</sequence>
<evidence type="ECO:0000256" key="6">
    <source>
        <dbReference type="SAM" id="Phobius"/>
    </source>
</evidence>
<dbReference type="EMBL" id="CP029833">
    <property type="protein sequence ID" value="AWU97209.1"/>
    <property type="molecule type" value="Genomic_DNA"/>
</dbReference>